<gene>
    <name evidence="3" type="ORF">GCM10009119_26310</name>
</gene>
<evidence type="ECO:0000313" key="3">
    <source>
        <dbReference type="EMBL" id="GAA0879662.1"/>
    </source>
</evidence>
<dbReference type="Proteomes" id="UP001500469">
    <property type="component" value="Unassembled WGS sequence"/>
</dbReference>
<evidence type="ECO:0000313" key="4">
    <source>
        <dbReference type="Proteomes" id="UP001500469"/>
    </source>
</evidence>
<dbReference type="Pfam" id="PF00072">
    <property type="entry name" value="Response_reg"/>
    <property type="match status" value="1"/>
</dbReference>
<dbReference type="InterPro" id="IPR011006">
    <property type="entry name" value="CheY-like_superfamily"/>
</dbReference>
<dbReference type="InterPro" id="IPR001789">
    <property type="entry name" value="Sig_transdc_resp-reg_receiver"/>
</dbReference>
<accession>A0ABP3YHY3</accession>
<dbReference type="RefSeq" id="WP_343852311.1">
    <property type="nucleotide sequence ID" value="NZ_BAAAFI010000028.1"/>
</dbReference>
<protein>
    <submittedName>
        <fullName evidence="3">Response regulator</fullName>
    </submittedName>
</protein>
<feature type="domain" description="Response regulatory" evidence="2">
    <location>
        <begin position="3"/>
        <end position="125"/>
    </location>
</feature>
<dbReference type="SUPFAM" id="SSF52172">
    <property type="entry name" value="CheY-like"/>
    <property type="match status" value="1"/>
</dbReference>
<sequence>MTNIFLADDDADDRLFFEDALKELAIPTELTLSRNGLELMSNLETLTHHPPPHVIFLDLNMPLKDGLQCLQEIRNTPKLKDIPVVIFSTTANVDTVNKTYEQGANYYICKPPSFALLVKAIERVLSLEMWQAPKTPKEKYLLAIA</sequence>
<dbReference type="PANTHER" id="PTHR44520:SF2">
    <property type="entry name" value="RESPONSE REGULATOR RCP1"/>
    <property type="match status" value="1"/>
</dbReference>
<comment type="caution">
    <text evidence="3">The sequence shown here is derived from an EMBL/GenBank/DDBJ whole genome shotgun (WGS) entry which is preliminary data.</text>
</comment>
<dbReference type="SMART" id="SM00448">
    <property type="entry name" value="REC"/>
    <property type="match status" value="1"/>
</dbReference>
<reference evidence="4" key="1">
    <citation type="journal article" date="2019" name="Int. J. Syst. Evol. Microbiol.">
        <title>The Global Catalogue of Microorganisms (GCM) 10K type strain sequencing project: providing services to taxonomists for standard genome sequencing and annotation.</title>
        <authorList>
            <consortium name="The Broad Institute Genomics Platform"/>
            <consortium name="The Broad Institute Genome Sequencing Center for Infectious Disease"/>
            <person name="Wu L."/>
            <person name="Ma J."/>
        </authorList>
    </citation>
    <scope>NUCLEOTIDE SEQUENCE [LARGE SCALE GENOMIC DNA]</scope>
    <source>
        <strain evidence="4">JCM 16112</strain>
    </source>
</reference>
<organism evidence="3 4">
    <name type="scientific">Algoriphagus jejuensis</name>
    <dbReference type="NCBI Taxonomy" id="419934"/>
    <lineage>
        <taxon>Bacteria</taxon>
        <taxon>Pseudomonadati</taxon>
        <taxon>Bacteroidota</taxon>
        <taxon>Cytophagia</taxon>
        <taxon>Cytophagales</taxon>
        <taxon>Cyclobacteriaceae</taxon>
        <taxon>Algoriphagus</taxon>
    </lineage>
</organism>
<dbReference type="PANTHER" id="PTHR44520">
    <property type="entry name" value="RESPONSE REGULATOR RCP1-RELATED"/>
    <property type="match status" value="1"/>
</dbReference>
<dbReference type="InterPro" id="IPR052893">
    <property type="entry name" value="TCS_response_regulator"/>
</dbReference>
<dbReference type="PROSITE" id="PS50110">
    <property type="entry name" value="RESPONSE_REGULATORY"/>
    <property type="match status" value="1"/>
</dbReference>
<keyword evidence="1" id="KW-0597">Phosphoprotein</keyword>
<dbReference type="Gene3D" id="3.40.50.2300">
    <property type="match status" value="1"/>
</dbReference>
<feature type="modified residue" description="4-aspartylphosphate" evidence="1">
    <location>
        <position position="58"/>
    </location>
</feature>
<keyword evidence="4" id="KW-1185">Reference proteome</keyword>
<evidence type="ECO:0000256" key="1">
    <source>
        <dbReference type="PROSITE-ProRule" id="PRU00169"/>
    </source>
</evidence>
<evidence type="ECO:0000259" key="2">
    <source>
        <dbReference type="PROSITE" id="PS50110"/>
    </source>
</evidence>
<dbReference type="EMBL" id="BAAAFI010000028">
    <property type="protein sequence ID" value="GAA0879662.1"/>
    <property type="molecule type" value="Genomic_DNA"/>
</dbReference>
<proteinExistence type="predicted"/>
<name>A0ABP3YHY3_9BACT</name>